<evidence type="ECO:0000256" key="1">
    <source>
        <dbReference type="SAM" id="SignalP"/>
    </source>
</evidence>
<dbReference type="Proteomes" id="UP001240697">
    <property type="component" value="Chromosome"/>
</dbReference>
<name>A0ABY8SPV8_9BURK</name>
<sequence>MNNLRHHLPLSTLLLGLLLTACSSTPQTAATICSSPAAIPWTLLGEVRWPHDLQFAGTSVGGLSAIDYDPGRDLYYLASDDRSAQDPARFYTARIRYDGTGLHEVSLQSVIPLRGPNQQLFANSRAPEPGIARPDAEALRVLPGGRSLLWSSEGDFARGFGPQIIESATDGSWQRQWPLPPGHGLPRQAGQGPRNNFTLEAMAISDDGQTLWVAMEAPLRQDGAMPSPGKTGGAVRITAYDMATQQPVRQLAYLPDALPTGLWMPRRALNGISEILADGPDHLLVLERFFAPPLHFGARIYRISTRPDAGSDTLNQPQLTPGNHQPLSKTLVLDLADAGLRSVDNIEGMSWGPPLPDGRRVLLLVSDNNFNPAEVTQFVALRQEAGSCAAGL</sequence>
<dbReference type="EMBL" id="CP125947">
    <property type="protein sequence ID" value="WHS65110.1"/>
    <property type="molecule type" value="Genomic_DNA"/>
</dbReference>
<protein>
    <submittedName>
        <fullName evidence="3">Esterase-like activity of phytase family protein</fullName>
    </submittedName>
</protein>
<dbReference type="InterPro" id="IPR011044">
    <property type="entry name" value="Quino_amine_DH_bsu"/>
</dbReference>
<accession>A0ABY8SPV8</accession>
<dbReference type="PANTHER" id="PTHR37957:SF1">
    <property type="entry name" value="PHYTASE-LIKE DOMAIN-CONTAINING PROTEIN"/>
    <property type="match status" value="1"/>
</dbReference>
<gene>
    <name evidence="3" type="ORF">QMY55_21915</name>
</gene>
<dbReference type="SUPFAM" id="SSF50969">
    <property type="entry name" value="YVTN repeat-like/Quinoprotein amine dehydrogenase"/>
    <property type="match status" value="1"/>
</dbReference>
<dbReference type="RefSeq" id="WP_283486211.1">
    <property type="nucleotide sequence ID" value="NZ_CP125947.1"/>
</dbReference>
<dbReference type="PROSITE" id="PS51257">
    <property type="entry name" value="PROKAR_LIPOPROTEIN"/>
    <property type="match status" value="1"/>
</dbReference>
<keyword evidence="1" id="KW-0732">Signal</keyword>
<evidence type="ECO:0000313" key="3">
    <source>
        <dbReference type="EMBL" id="WHS65110.1"/>
    </source>
</evidence>
<organism evidence="3 4">
    <name type="scientific">Comamonas resistens</name>
    <dbReference type="NCBI Taxonomy" id="3046670"/>
    <lineage>
        <taxon>Bacteria</taxon>
        <taxon>Pseudomonadati</taxon>
        <taxon>Pseudomonadota</taxon>
        <taxon>Betaproteobacteria</taxon>
        <taxon>Burkholderiales</taxon>
        <taxon>Comamonadaceae</taxon>
        <taxon>Comamonas</taxon>
    </lineage>
</organism>
<feature type="signal peptide" evidence="1">
    <location>
        <begin position="1"/>
        <end position="29"/>
    </location>
</feature>
<reference evidence="3 4" key="1">
    <citation type="submission" date="2023-05" db="EMBL/GenBank/DDBJ databases">
        <authorList>
            <person name="Yin Y."/>
            <person name="Lu Z."/>
        </authorList>
    </citation>
    <scope>NUCLEOTIDE SEQUENCE [LARGE SCALE GENOMIC DNA]</scope>
    <source>
        <strain evidence="3 4">ZM22</strain>
    </source>
</reference>
<dbReference type="InterPro" id="IPR027372">
    <property type="entry name" value="Phytase-like_dom"/>
</dbReference>
<feature type="chain" id="PRO_5045544531" evidence="1">
    <location>
        <begin position="30"/>
        <end position="392"/>
    </location>
</feature>
<feature type="domain" description="Phytase-like" evidence="2">
    <location>
        <begin position="59"/>
        <end position="370"/>
    </location>
</feature>
<evidence type="ECO:0000313" key="4">
    <source>
        <dbReference type="Proteomes" id="UP001240697"/>
    </source>
</evidence>
<dbReference type="PANTHER" id="PTHR37957">
    <property type="entry name" value="BLR7070 PROTEIN"/>
    <property type="match status" value="1"/>
</dbReference>
<keyword evidence="4" id="KW-1185">Reference proteome</keyword>
<dbReference type="Pfam" id="PF13449">
    <property type="entry name" value="Phytase-like"/>
    <property type="match status" value="1"/>
</dbReference>
<proteinExistence type="predicted"/>
<evidence type="ECO:0000259" key="2">
    <source>
        <dbReference type="Pfam" id="PF13449"/>
    </source>
</evidence>